<evidence type="ECO:0000313" key="1">
    <source>
        <dbReference type="EMBL" id="UWZ60246.1"/>
    </source>
</evidence>
<gene>
    <name evidence="1" type="ORF">Daura_35460</name>
</gene>
<sequence>MILPSAIAAAVFVIGSRRSYCRPASVSAFFMSDSVQDGPRKMYSPLGRG</sequence>
<keyword evidence="2" id="KW-1185">Reference proteome</keyword>
<dbReference type="RefSeq" id="WP_211273518.1">
    <property type="nucleotide sequence ID" value="NZ_CP073767.1"/>
</dbReference>
<protein>
    <submittedName>
        <fullName evidence="1">Uncharacterized protein</fullName>
    </submittedName>
</protein>
<dbReference type="EMBL" id="CP073767">
    <property type="protein sequence ID" value="UWZ60246.1"/>
    <property type="molecule type" value="Genomic_DNA"/>
</dbReference>
<dbReference type="KEGG" id="daur:Daura_35460"/>
<proteinExistence type="predicted"/>
<accession>A0A9Q9IQZ9</accession>
<dbReference type="AlphaFoldDB" id="A0A9Q9IQZ9"/>
<name>A0A9Q9IQZ9_9ACTN</name>
<reference evidence="1" key="1">
    <citation type="submission" date="2021-04" db="EMBL/GenBank/DDBJ databases">
        <title>Dactylosporangium aurantiacum NRRL B-8018 full assembly.</title>
        <authorList>
            <person name="Hartkoorn R.C."/>
            <person name="Beaudoing E."/>
            <person name="Hot D."/>
        </authorList>
    </citation>
    <scope>NUCLEOTIDE SEQUENCE</scope>
    <source>
        <strain evidence="1">NRRL B-8018</strain>
    </source>
</reference>
<evidence type="ECO:0000313" key="2">
    <source>
        <dbReference type="Proteomes" id="UP001058003"/>
    </source>
</evidence>
<organism evidence="1 2">
    <name type="scientific">Dactylosporangium aurantiacum</name>
    <dbReference type="NCBI Taxonomy" id="35754"/>
    <lineage>
        <taxon>Bacteria</taxon>
        <taxon>Bacillati</taxon>
        <taxon>Actinomycetota</taxon>
        <taxon>Actinomycetes</taxon>
        <taxon>Micromonosporales</taxon>
        <taxon>Micromonosporaceae</taxon>
        <taxon>Dactylosporangium</taxon>
    </lineage>
</organism>
<dbReference type="Proteomes" id="UP001058003">
    <property type="component" value="Chromosome"/>
</dbReference>